<protein>
    <submittedName>
        <fullName evidence="6">4Fe-4S binding domain-containing protein</fullName>
    </submittedName>
</protein>
<evidence type="ECO:0000313" key="7">
    <source>
        <dbReference type="Proteomes" id="UP000199595"/>
    </source>
</evidence>
<dbReference type="Proteomes" id="UP000199595">
    <property type="component" value="Unassembled WGS sequence"/>
</dbReference>
<dbReference type="GO" id="GO:0010181">
    <property type="term" value="F:FMN binding"/>
    <property type="evidence" value="ECO:0007669"/>
    <property type="project" value="InterPro"/>
</dbReference>
<keyword evidence="4" id="KW-1133">Transmembrane helix</keyword>
<dbReference type="AlphaFoldDB" id="A0A1H2WW52"/>
<sequence length="393" mass="44028">MFNKVNRKKLETRLVIIAIVLIIAAWFTGLQLEDANVLVSIKEQIPEIEKLEEIDNASYKIFNKENELLGYVTLESSMGYGGPLLMCVAVGLNGEIINLVVINSKETPSYLEKVMDADFLANIIGRKYDEEYAIGNGVDAVSSATYSSRAMLEASKKGNRFIASKVLGFDVPKEITHSVDFGAAEIVLILLFAVGYFAHKNTFKYKKVARWGTMLVGLFVIGFYYNQPFTLSMFNQLLLGYFPPLHSHLYWYLLLGGIFLVFTIDNKNPYCSWFCPFGAAQDCIGQVTGAKHRSVGKYKDVLKWTLRILVLLAIVVALLLRNPGVTSYEVFGTLFKLTGSNLQFAILGIVIVASMFIKRPWCNYLCPIGPVTDNFTAIRKLILNKWKSRKASA</sequence>
<proteinExistence type="predicted"/>
<dbReference type="PANTHER" id="PTHR30224">
    <property type="entry name" value="ELECTRON TRANSPORT PROTEIN"/>
    <property type="match status" value="1"/>
</dbReference>
<dbReference type="EMBL" id="FNNJ01000002">
    <property type="protein sequence ID" value="SDW84860.1"/>
    <property type="molecule type" value="Genomic_DNA"/>
</dbReference>
<evidence type="ECO:0000256" key="2">
    <source>
        <dbReference type="ARBA" id="ARBA00022475"/>
    </source>
</evidence>
<keyword evidence="4" id="KW-0812">Transmembrane</keyword>
<comment type="subcellular location">
    <subcellularLocation>
        <location evidence="1">Cell membrane</location>
    </subcellularLocation>
</comment>
<dbReference type="STRING" id="762486.SAMN05444411_102303"/>
<feature type="transmembrane region" description="Helical" evidence="4">
    <location>
        <begin position="245"/>
        <end position="264"/>
    </location>
</feature>
<keyword evidence="2" id="KW-1003">Cell membrane</keyword>
<dbReference type="GO" id="GO:0005886">
    <property type="term" value="C:plasma membrane"/>
    <property type="evidence" value="ECO:0007669"/>
    <property type="project" value="UniProtKB-SubCell"/>
</dbReference>
<dbReference type="Pfam" id="PF04205">
    <property type="entry name" value="FMN_bind"/>
    <property type="match status" value="1"/>
</dbReference>
<name>A0A1H2WW52_9FLAO</name>
<feature type="transmembrane region" description="Helical" evidence="4">
    <location>
        <begin position="301"/>
        <end position="320"/>
    </location>
</feature>
<evidence type="ECO:0000313" key="6">
    <source>
        <dbReference type="EMBL" id="SDW84860.1"/>
    </source>
</evidence>
<reference evidence="6 7" key="1">
    <citation type="submission" date="2016-10" db="EMBL/GenBank/DDBJ databases">
        <authorList>
            <person name="de Groot N.N."/>
        </authorList>
    </citation>
    <scope>NUCLEOTIDE SEQUENCE [LARGE SCALE GENOMIC DNA]</scope>
    <source>
        <strain evidence="6 7">DSM 24956</strain>
    </source>
</reference>
<dbReference type="PANTHER" id="PTHR30224:SF4">
    <property type="entry name" value="ELECTRON TRANSPORT PROTEIN YCCM-RELATED"/>
    <property type="match status" value="1"/>
</dbReference>
<gene>
    <name evidence="6" type="ORF">SAMN05444411_102303</name>
</gene>
<evidence type="ECO:0000256" key="1">
    <source>
        <dbReference type="ARBA" id="ARBA00004236"/>
    </source>
</evidence>
<keyword evidence="7" id="KW-1185">Reference proteome</keyword>
<accession>A0A1H2WW52</accession>
<dbReference type="InterPro" id="IPR017896">
    <property type="entry name" value="4Fe4S_Fe-S-bd"/>
</dbReference>
<dbReference type="RefSeq" id="WP_090121222.1">
    <property type="nucleotide sequence ID" value="NZ_FNNJ01000002.1"/>
</dbReference>
<evidence type="ECO:0000256" key="4">
    <source>
        <dbReference type="SAM" id="Phobius"/>
    </source>
</evidence>
<evidence type="ECO:0000256" key="3">
    <source>
        <dbReference type="ARBA" id="ARBA00023136"/>
    </source>
</evidence>
<dbReference type="OrthoDB" id="9806398at2"/>
<organism evidence="6 7">
    <name type="scientific">Lutibacter oricola</name>
    <dbReference type="NCBI Taxonomy" id="762486"/>
    <lineage>
        <taxon>Bacteria</taxon>
        <taxon>Pseudomonadati</taxon>
        <taxon>Bacteroidota</taxon>
        <taxon>Flavobacteriia</taxon>
        <taxon>Flavobacteriales</taxon>
        <taxon>Flavobacteriaceae</taxon>
        <taxon>Lutibacter</taxon>
    </lineage>
</organism>
<dbReference type="SMART" id="SM00900">
    <property type="entry name" value="FMN_bind"/>
    <property type="match status" value="1"/>
</dbReference>
<feature type="transmembrane region" description="Helical" evidence="4">
    <location>
        <begin position="12"/>
        <end position="32"/>
    </location>
</feature>
<feature type="domain" description="FMN-binding" evidence="5">
    <location>
        <begin position="79"/>
        <end position="162"/>
    </location>
</feature>
<feature type="transmembrane region" description="Helical" evidence="4">
    <location>
        <begin position="208"/>
        <end position="225"/>
    </location>
</feature>
<dbReference type="InterPro" id="IPR007329">
    <property type="entry name" value="FMN-bd"/>
</dbReference>
<dbReference type="Pfam" id="PF12801">
    <property type="entry name" value="Fer4_5"/>
    <property type="match status" value="2"/>
</dbReference>
<feature type="transmembrane region" description="Helical" evidence="4">
    <location>
        <begin position="340"/>
        <end position="357"/>
    </location>
</feature>
<dbReference type="InterPro" id="IPR052378">
    <property type="entry name" value="NosR_regulator"/>
</dbReference>
<evidence type="ECO:0000259" key="5">
    <source>
        <dbReference type="SMART" id="SM00900"/>
    </source>
</evidence>
<keyword evidence="3 4" id="KW-0472">Membrane</keyword>